<dbReference type="Proteomes" id="UP000254133">
    <property type="component" value="Unassembled WGS sequence"/>
</dbReference>
<reference evidence="1 2" key="1">
    <citation type="submission" date="2018-06" db="EMBL/GenBank/DDBJ databases">
        <authorList>
            <consortium name="Pathogen Informatics"/>
            <person name="Doyle S."/>
        </authorList>
    </citation>
    <scope>NUCLEOTIDE SEQUENCE [LARGE SCALE GENOMIC DNA]</scope>
    <source>
        <strain evidence="1 2">NCTC9426</strain>
    </source>
</reference>
<organism evidence="1 2">
    <name type="scientific">Moraxella bovis</name>
    <dbReference type="NCBI Taxonomy" id="476"/>
    <lineage>
        <taxon>Bacteria</taxon>
        <taxon>Pseudomonadati</taxon>
        <taxon>Pseudomonadota</taxon>
        <taxon>Gammaproteobacteria</taxon>
        <taxon>Moraxellales</taxon>
        <taxon>Moraxellaceae</taxon>
        <taxon>Moraxella</taxon>
    </lineage>
</organism>
<dbReference type="EMBL" id="UGPZ01000001">
    <property type="protein sequence ID" value="STY88563.1"/>
    <property type="molecule type" value="Genomic_DNA"/>
</dbReference>
<proteinExistence type="predicted"/>
<evidence type="ECO:0000313" key="1">
    <source>
        <dbReference type="EMBL" id="STY88563.1"/>
    </source>
</evidence>
<evidence type="ECO:0000313" key="2">
    <source>
        <dbReference type="Proteomes" id="UP000254133"/>
    </source>
</evidence>
<dbReference type="AlphaFoldDB" id="A0A378PNA8"/>
<protein>
    <submittedName>
        <fullName evidence="1">Uncharacterized protein</fullName>
    </submittedName>
</protein>
<name>A0A378PNA8_MORBO</name>
<sequence length="53" mass="5482">MIGDVIVCFDGDKVAINNACVIDIVCGDGSSVFGDEVAIIVKIASQLHVDISC</sequence>
<accession>A0A378PNA8</accession>
<gene>
    <name evidence="1" type="ORF">NCTC9426_00001</name>
</gene>